<feature type="domain" description="Ice-binding protein C-terminal" evidence="1">
    <location>
        <begin position="115"/>
        <end position="139"/>
    </location>
</feature>
<dbReference type="Pfam" id="PF07589">
    <property type="entry name" value="PEP-CTERM"/>
    <property type="match status" value="1"/>
</dbReference>
<dbReference type="AlphaFoldDB" id="A0A6I4J1W8"/>
<dbReference type="EMBL" id="WQMS01000006">
    <property type="protein sequence ID" value="MVO77511.1"/>
    <property type="molecule type" value="Genomic_DNA"/>
</dbReference>
<reference evidence="2 3" key="1">
    <citation type="submission" date="2019-12" db="EMBL/GenBank/DDBJ databases">
        <authorList>
            <person name="Huq M.A."/>
        </authorList>
    </citation>
    <scope>NUCLEOTIDE SEQUENCE [LARGE SCALE GENOMIC DNA]</scope>
    <source>
        <strain evidence="2 3">MAH-20</strain>
    </source>
</reference>
<sequence>MNSSDPANGLQYSVAAGAYQYNAEYWGVLKGADDTLWTADDVFITGGANTQLVDGLVGRGTGNSFAAYCTGCTVAQQQQAIDDAAGYWSAFGGGTFTGTYSLGSATGSGTFTITAVPEPATWALMIGGFMAVGAAARRRRRTAQVTYA</sequence>
<dbReference type="NCBIfam" id="NF035944">
    <property type="entry name" value="PEPxxWA-CTERM"/>
    <property type="match status" value="1"/>
</dbReference>
<organism evidence="2 3">
    <name type="scientific">Sphingomonas horti</name>
    <dbReference type="NCBI Taxonomy" id="2682842"/>
    <lineage>
        <taxon>Bacteria</taxon>
        <taxon>Pseudomonadati</taxon>
        <taxon>Pseudomonadota</taxon>
        <taxon>Alphaproteobacteria</taxon>
        <taxon>Sphingomonadales</taxon>
        <taxon>Sphingomonadaceae</taxon>
        <taxon>Sphingomonas</taxon>
    </lineage>
</organism>
<dbReference type="NCBIfam" id="TIGR02595">
    <property type="entry name" value="PEP_CTERM"/>
    <property type="match status" value="1"/>
</dbReference>
<gene>
    <name evidence="2" type="ORF">GON01_06095</name>
</gene>
<accession>A0A6I4J1W8</accession>
<evidence type="ECO:0000259" key="1">
    <source>
        <dbReference type="Pfam" id="PF07589"/>
    </source>
</evidence>
<name>A0A6I4J1W8_9SPHN</name>
<comment type="caution">
    <text evidence="2">The sequence shown here is derived from an EMBL/GenBank/DDBJ whole genome shotgun (WGS) entry which is preliminary data.</text>
</comment>
<evidence type="ECO:0000313" key="3">
    <source>
        <dbReference type="Proteomes" id="UP000441389"/>
    </source>
</evidence>
<dbReference type="InterPro" id="IPR013424">
    <property type="entry name" value="Ice-binding_C"/>
</dbReference>
<keyword evidence="3" id="KW-1185">Reference proteome</keyword>
<evidence type="ECO:0000313" key="2">
    <source>
        <dbReference type="EMBL" id="MVO77511.1"/>
    </source>
</evidence>
<proteinExistence type="predicted"/>
<protein>
    <submittedName>
        <fullName evidence="2">PEPxxWA-CTERM sorting domain-containing protein</fullName>
    </submittedName>
</protein>
<dbReference type="Proteomes" id="UP000441389">
    <property type="component" value="Unassembled WGS sequence"/>
</dbReference>